<evidence type="ECO:0000313" key="2">
    <source>
        <dbReference type="Proteomes" id="UP000283975"/>
    </source>
</evidence>
<comment type="caution">
    <text evidence="1">The sequence shown here is derived from an EMBL/GenBank/DDBJ whole genome shotgun (WGS) entry which is preliminary data.</text>
</comment>
<gene>
    <name evidence="1" type="ORF">DW839_31600</name>
</gene>
<proteinExistence type="predicted"/>
<dbReference type="AlphaFoldDB" id="A0A414AEZ0"/>
<reference evidence="1 2" key="1">
    <citation type="submission" date="2018-08" db="EMBL/GenBank/DDBJ databases">
        <title>A genome reference for cultivated species of the human gut microbiota.</title>
        <authorList>
            <person name="Zou Y."/>
            <person name="Xue W."/>
            <person name="Luo G."/>
        </authorList>
    </citation>
    <scope>NUCLEOTIDE SEQUENCE [LARGE SCALE GENOMIC DNA]</scope>
    <source>
        <strain evidence="1 2">AM35-14</strain>
    </source>
</reference>
<accession>A0A414AEZ0</accession>
<name>A0A414AEZ0_9FIRM</name>
<dbReference type="EMBL" id="QSHZ01000066">
    <property type="protein sequence ID" value="RHC45962.1"/>
    <property type="molecule type" value="Genomic_DNA"/>
</dbReference>
<sequence>MYYICATYDDGKFVECNNVTSISFNGTSSLITVSEENLLTQNIPSGKTLWVKTQNGSYTVRGDGLRVIEIRKE</sequence>
<dbReference type="Proteomes" id="UP000283975">
    <property type="component" value="Unassembled WGS sequence"/>
</dbReference>
<protein>
    <submittedName>
        <fullName evidence="1">Uncharacterized protein</fullName>
    </submittedName>
</protein>
<organism evidence="1 2">
    <name type="scientific">Enterocloster bolteae</name>
    <dbReference type="NCBI Taxonomy" id="208479"/>
    <lineage>
        <taxon>Bacteria</taxon>
        <taxon>Bacillati</taxon>
        <taxon>Bacillota</taxon>
        <taxon>Clostridia</taxon>
        <taxon>Lachnospirales</taxon>
        <taxon>Lachnospiraceae</taxon>
        <taxon>Enterocloster</taxon>
    </lineage>
</organism>
<evidence type="ECO:0000313" key="1">
    <source>
        <dbReference type="EMBL" id="RHC45962.1"/>
    </source>
</evidence>